<keyword evidence="3 8" id="KW-0813">Transport</keyword>
<dbReference type="PROSITE" id="PS00221">
    <property type="entry name" value="MIP"/>
    <property type="match status" value="1"/>
</dbReference>
<evidence type="ECO:0000256" key="4">
    <source>
        <dbReference type="ARBA" id="ARBA00022692"/>
    </source>
</evidence>
<evidence type="ECO:0000313" key="11">
    <source>
        <dbReference type="Proteomes" id="UP000659654"/>
    </source>
</evidence>
<keyword evidence="11" id="KW-1185">Reference proteome</keyword>
<dbReference type="EMBL" id="CAJFDI010000005">
    <property type="protein sequence ID" value="CAD5230578.1"/>
    <property type="molecule type" value="Genomic_DNA"/>
</dbReference>
<name>A0A7I8XLZ3_BURXY</name>
<dbReference type="PANTHER" id="PTHR45665:SF9">
    <property type="entry name" value="AQUAPORIN-8"/>
    <property type="match status" value="1"/>
</dbReference>
<evidence type="ECO:0000313" key="10">
    <source>
        <dbReference type="EMBL" id="CAD5230578.1"/>
    </source>
</evidence>
<feature type="transmembrane region" description="Helical" evidence="9">
    <location>
        <begin position="189"/>
        <end position="213"/>
    </location>
</feature>
<keyword evidence="7 9" id="KW-0472">Membrane</keyword>
<comment type="subcellular location">
    <subcellularLocation>
        <location evidence="1">Endomembrane system</location>
        <topology evidence="1">Multi-pass membrane protein</topology>
    </subcellularLocation>
</comment>
<dbReference type="PANTHER" id="PTHR45665">
    <property type="entry name" value="AQUAPORIN-8"/>
    <property type="match status" value="1"/>
</dbReference>
<sequence>MTSSTKRVPRVPTYSPDKVVCFKVPANTEVTEKNLKPGYSNASKLAAEFLGCIVFIFVGSLSGLQTMPANRAIRVALAHGFANFVLACAFGHISGGHFNPTVSLAVALAGKLNPLLLMPYFMAQLSGGFIGALLVRAVTTLEEYDSILGGSVMPGANPWWQSVITEAVLSMALCNTVLMCAVDTDKNQLASLGIGFTVAMSALSGGSISGAVLNPARALGPGLVATIFATSKNATTMIWSQHYVYWGGPAIGSSIAAMNYRLFFAQPEWRLLP</sequence>
<dbReference type="InterPro" id="IPR000425">
    <property type="entry name" value="MIP"/>
</dbReference>
<accession>A0A7I8XLZ3</accession>
<gene>
    <name evidence="10" type="ORF">BXYJ_LOCUS11057</name>
</gene>
<dbReference type="GO" id="GO:0005737">
    <property type="term" value="C:cytoplasm"/>
    <property type="evidence" value="ECO:0007669"/>
    <property type="project" value="UniProtKB-ARBA"/>
</dbReference>
<evidence type="ECO:0000256" key="8">
    <source>
        <dbReference type="RuleBase" id="RU000477"/>
    </source>
</evidence>
<dbReference type="Gene3D" id="1.20.1080.10">
    <property type="entry name" value="Glycerol uptake facilitator protein"/>
    <property type="match status" value="1"/>
</dbReference>
<evidence type="ECO:0000256" key="7">
    <source>
        <dbReference type="ARBA" id="ARBA00023136"/>
    </source>
</evidence>
<dbReference type="InterPro" id="IPR034294">
    <property type="entry name" value="Aquaporin_transptr"/>
</dbReference>
<protein>
    <submittedName>
        <fullName evidence="10">(pine wood nematode) hypothetical protein</fullName>
    </submittedName>
</protein>
<proteinExistence type="inferred from homology"/>
<reference evidence="10" key="1">
    <citation type="submission" date="2020-09" db="EMBL/GenBank/DDBJ databases">
        <authorList>
            <person name="Kikuchi T."/>
        </authorList>
    </citation>
    <scope>NUCLEOTIDE SEQUENCE</scope>
    <source>
        <strain evidence="10">Ka4C1</strain>
    </source>
</reference>
<dbReference type="EMBL" id="CAJFCV020000005">
    <property type="protein sequence ID" value="CAG9121571.1"/>
    <property type="molecule type" value="Genomic_DNA"/>
</dbReference>
<dbReference type="SUPFAM" id="SSF81338">
    <property type="entry name" value="Aquaporin-like"/>
    <property type="match status" value="1"/>
</dbReference>
<organism evidence="10 11">
    <name type="scientific">Bursaphelenchus xylophilus</name>
    <name type="common">Pinewood nematode worm</name>
    <name type="synonym">Aphelenchoides xylophilus</name>
    <dbReference type="NCBI Taxonomy" id="6326"/>
    <lineage>
        <taxon>Eukaryota</taxon>
        <taxon>Metazoa</taxon>
        <taxon>Ecdysozoa</taxon>
        <taxon>Nematoda</taxon>
        <taxon>Chromadorea</taxon>
        <taxon>Rhabditida</taxon>
        <taxon>Tylenchina</taxon>
        <taxon>Tylenchomorpha</taxon>
        <taxon>Aphelenchoidea</taxon>
        <taxon>Aphelenchoididae</taxon>
        <taxon>Bursaphelenchus</taxon>
    </lineage>
</organism>
<dbReference type="InterPro" id="IPR022357">
    <property type="entry name" value="MIP_CS"/>
</dbReference>
<evidence type="ECO:0000256" key="2">
    <source>
        <dbReference type="ARBA" id="ARBA00006175"/>
    </source>
</evidence>
<feature type="transmembrane region" description="Helical" evidence="9">
    <location>
        <begin position="45"/>
        <end position="64"/>
    </location>
</feature>
<comment type="similarity">
    <text evidence="2 8">Belongs to the MIP/aquaporin (TC 1.A.8) family.</text>
</comment>
<keyword evidence="5" id="KW-0677">Repeat</keyword>
<comment type="caution">
    <text evidence="10">The sequence shown here is derived from an EMBL/GenBank/DDBJ whole genome shotgun (WGS) entry which is preliminary data.</text>
</comment>
<evidence type="ECO:0000256" key="3">
    <source>
        <dbReference type="ARBA" id="ARBA00022448"/>
    </source>
</evidence>
<feature type="transmembrane region" description="Helical" evidence="9">
    <location>
        <begin position="120"/>
        <end position="139"/>
    </location>
</feature>
<dbReference type="SMR" id="A0A7I8XLZ3"/>
<dbReference type="GO" id="GO:0016020">
    <property type="term" value="C:membrane"/>
    <property type="evidence" value="ECO:0007669"/>
    <property type="project" value="InterPro"/>
</dbReference>
<dbReference type="Pfam" id="PF00230">
    <property type="entry name" value="MIP"/>
    <property type="match status" value="1"/>
</dbReference>
<dbReference type="GO" id="GO:0012505">
    <property type="term" value="C:endomembrane system"/>
    <property type="evidence" value="ECO:0007669"/>
    <property type="project" value="UniProtKB-SubCell"/>
</dbReference>
<dbReference type="Proteomes" id="UP000659654">
    <property type="component" value="Unassembled WGS sequence"/>
</dbReference>
<dbReference type="InterPro" id="IPR023271">
    <property type="entry name" value="Aquaporin-like"/>
</dbReference>
<evidence type="ECO:0000256" key="1">
    <source>
        <dbReference type="ARBA" id="ARBA00004127"/>
    </source>
</evidence>
<dbReference type="Proteomes" id="UP000582659">
    <property type="component" value="Unassembled WGS sequence"/>
</dbReference>
<evidence type="ECO:0000256" key="5">
    <source>
        <dbReference type="ARBA" id="ARBA00022737"/>
    </source>
</evidence>
<evidence type="ECO:0000256" key="6">
    <source>
        <dbReference type="ARBA" id="ARBA00022989"/>
    </source>
</evidence>
<dbReference type="AlphaFoldDB" id="A0A7I8XLZ3"/>
<evidence type="ECO:0000256" key="9">
    <source>
        <dbReference type="SAM" id="Phobius"/>
    </source>
</evidence>
<feature type="transmembrane region" description="Helical" evidence="9">
    <location>
        <begin position="243"/>
        <end position="263"/>
    </location>
</feature>
<dbReference type="OrthoDB" id="3222at2759"/>
<keyword evidence="6 9" id="KW-1133">Transmembrane helix</keyword>
<keyword evidence="4 8" id="KW-0812">Transmembrane</keyword>
<feature type="transmembrane region" description="Helical" evidence="9">
    <location>
        <begin position="84"/>
        <end position="108"/>
    </location>
</feature>
<dbReference type="GO" id="GO:0015250">
    <property type="term" value="F:water channel activity"/>
    <property type="evidence" value="ECO:0007669"/>
    <property type="project" value="TreeGrafter"/>
</dbReference>
<dbReference type="GO" id="GO:0019755">
    <property type="term" value="P:one-carbon compound transport"/>
    <property type="evidence" value="ECO:0007669"/>
    <property type="project" value="UniProtKB-ARBA"/>
</dbReference>
<dbReference type="PRINTS" id="PR00783">
    <property type="entry name" value="MINTRINSICP"/>
</dbReference>